<keyword evidence="4" id="KW-0648">Protein biosynthesis</keyword>
<dbReference type="Gene3D" id="1.10.132.20">
    <property type="entry name" value="Ribosome-recycling factor"/>
    <property type="match status" value="1"/>
</dbReference>
<evidence type="ECO:0000256" key="4">
    <source>
        <dbReference type="ARBA" id="ARBA00022917"/>
    </source>
</evidence>
<dbReference type="InterPro" id="IPR036191">
    <property type="entry name" value="RRF_sf"/>
</dbReference>
<evidence type="ECO:0000256" key="2">
    <source>
        <dbReference type="ARBA" id="ARBA00005912"/>
    </source>
</evidence>
<name>A0A8J6B1J4_GALPY</name>
<evidence type="ECO:0000256" key="6">
    <source>
        <dbReference type="ARBA" id="ARBA00023128"/>
    </source>
</evidence>
<dbReference type="GO" id="GO:0005739">
    <property type="term" value="C:mitochondrion"/>
    <property type="evidence" value="ECO:0007669"/>
    <property type="project" value="UniProtKB-SubCell"/>
</dbReference>
<dbReference type="OrthoDB" id="407355at2759"/>
<evidence type="ECO:0000259" key="8">
    <source>
        <dbReference type="Pfam" id="PF01765"/>
    </source>
</evidence>
<evidence type="ECO:0000256" key="3">
    <source>
        <dbReference type="ARBA" id="ARBA00020581"/>
    </source>
</evidence>
<proteinExistence type="inferred from homology"/>
<dbReference type="AlphaFoldDB" id="A0A8J6B1J4"/>
<dbReference type="FunFam" id="3.30.1360.40:FF:000007">
    <property type="entry name" value="ribosome-recycling factor, mitochondrial isoform X1"/>
    <property type="match status" value="1"/>
</dbReference>
<reference evidence="9" key="1">
    <citation type="journal article" date="2021" name="Evol. Appl.">
        <title>The genome of the Pyrenean desman and the effects of bottlenecks and inbreeding on the genomic landscape of an endangered species.</title>
        <authorList>
            <person name="Escoda L."/>
            <person name="Castresana J."/>
        </authorList>
    </citation>
    <scope>NUCLEOTIDE SEQUENCE</scope>
    <source>
        <strain evidence="9">IBE-C5619</strain>
    </source>
</reference>
<evidence type="ECO:0000256" key="7">
    <source>
        <dbReference type="ARBA" id="ARBA00033107"/>
    </source>
</evidence>
<evidence type="ECO:0000313" key="10">
    <source>
        <dbReference type="Proteomes" id="UP000700334"/>
    </source>
</evidence>
<dbReference type="EMBL" id="JAGFMF010011623">
    <property type="protein sequence ID" value="KAG8518794.1"/>
    <property type="molecule type" value="Genomic_DNA"/>
</dbReference>
<dbReference type="InterPro" id="IPR002661">
    <property type="entry name" value="Ribosome_recyc_fac"/>
</dbReference>
<dbReference type="GO" id="GO:0006412">
    <property type="term" value="P:translation"/>
    <property type="evidence" value="ECO:0007669"/>
    <property type="project" value="UniProtKB-KW"/>
</dbReference>
<sequence>MSHESFPSTLGGSCGFSRGLSSGMALGLRSFRLVHPAICNSLVAFSRPVSEVPLKAAAGRQNDYRQYLVSLALPSRHFATKKAKAKGKGQSQTRVSLNTALVGDIINLEEVDEEMKSVIEALKDNFNKTVNIRTSPVTDIFGLIFSNLSYLAILIPYWEPPAHLKFDQEDSIWVNNFLKVAFLSGKCQNCLGELFADVMEEIEASVVNGLLLIMTLNPVEYFTSDLWAVLFVSQNEPPQVVSAVHGSLDQISVVTADGKLALNQIGQISMKSPQLILVNMASFPECTAAAIKAIRESGMNLNPEVEGTLIRVPIPKTPRHGAGTVLQSVFREDVAVSALRAPAVPDPVCICADIFTIVSNRVTREHREMLVKLAKQNTNKAKESLRKVRTNAMNKLKKSKDKVSEDTIRLIEKQRRLGPSFLAVRGCQPAGAGVLLGTMPHPMQATMWVGAGEAAEGLGWRVRRATEPAPFCALAPEELCFPAEKCVAVAMISQMADDTVAELDRHLAVKTKELLG</sequence>
<accession>A0A8J6B1J4</accession>
<keyword evidence="5" id="KW-0809">Transit peptide</keyword>
<evidence type="ECO:0000313" key="9">
    <source>
        <dbReference type="EMBL" id="KAG8518794.1"/>
    </source>
</evidence>
<evidence type="ECO:0000256" key="5">
    <source>
        <dbReference type="ARBA" id="ARBA00022946"/>
    </source>
</evidence>
<feature type="domain" description="Ribosome recycling factor" evidence="8">
    <location>
        <begin position="357"/>
        <end position="414"/>
    </location>
</feature>
<dbReference type="SUPFAM" id="SSF55194">
    <property type="entry name" value="Ribosome recycling factor, RRF"/>
    <property type="match status" value="2"/>
</dbReference>
<dbReference type="Gene3D" id="3.30.1360.40">
    <property type="match status" value="1"/>
</dbReference>
<protein>
    <recommendedName>
        <fullName evidence="3">Ribosome-recycling factor, mitochondrial</fullName>
    </recommendedName>
    <alternativeName>
        <fullName evidence="7">Ribosome-releasing factor, mitochondrial</fullName>
    </alternativeName>
</protein>
<comment type="caution">
    <text evidence="9">The sequence shown here is derived from an EMBL/GenBank/DDBJ whole genome shotgun (WGS) entry which is preliminary data.</text>
</comment>
<keyword evidence="6" id="KW-0496">Mitochondrion</keyword>
<evidence type="ECO:0000256" key="1">
    <source>
        <dbReference type="ARBA" id="ARBA00004173"/>
    </source>
</evidence>
<dbReference type="PANTHER" id="PTHR20982">
    <property type="entry name" value="RIBOSOME RECYCLING FACTOR"/>
    <property type="match status" value="1"/>
</dbReference>
<comment type="similarity">
    <text evidence="2">Belongs to the RRF family.</text>
</comment>
<dbReference type="PANTHER" id="PTHR20982:SF10">
    <property type="entry name" value="RIBOSOME-RECYCLING FACTOR, MITOCHONDRIAL"/>
    <property type="match status" value="1"/>
</dbReference>
<dbReference type="InterPro" id="IPR023584">
    <property type="entry name" value="Ribosome_recyc_fac_dom"/>
</dbReference>
<organism evidence="9 10">
    <name type="scientific">Galemys pyrenaicus</name>
    <name type="common">Iberian desman</name>
    <name type="synonym">Pyrenean desman</name>
    <dbReference type="NCBI Taxonomy" id="202257"/>
    <lineage>
        <taxon>Eukaryota</taxon>
        <taxon>Metazoa</taxon>
        <taxon>Chordata</taxon>
        <taxon>Craniata</taxon>
        <taxon>Vertebrata</taxon>
        <taxon>Euteleostomi</taxon>
        <taxon>Mammalia</taxon>
        <taxon>Eutheria</taxon>
        <taxon>Laurasiatheria</taxon>
        <taxon>Eulipotyphla</taxon>
        <taxon>Talpidae</taxon>
        <taxon>Galemys</taxon>
    </lineage>
</organism>
<feature type="domain" description="Ribosome recycling factor" evidence="8">
    <location>
        <begin position="245"/>
        <end position="316"/>
    </location>
</feature>
<dbReference type="Proteomes" id="UP000700334">
    <property type="component" value="Unassembled WGS sequence"/>
</dbReference>
<dbReference type="GO" id="GO:0043023">
    <property type="term" value="F:ribosomal large subunit binding"/>
    <property type="evidence" value="ECO:0007669"/>
    <property type="project" value="TreeGrafter"/>
</dbReference>
<gene>
    <name evidence="9" type="ORF">J0S82_012418</name>
</gene>
<comment type="subcellular location">
    <subcellularLocation>
        <location evidence="1">Mitochondrion</location>
    </subcellularLocation>
</comment>
<keyword evidence="10" id="KW-1185">Reference proteome</keyword>
<dbReference type="Pfam" id="PF01765">
    <property type="entry name" value="RRF"/>
    <property type="match status" value="2"/>
</dbReference>